<evidence type="ECO:0000256" key="2">
    <source>
        <dbReference type="SAM" id="Phobius"/>
    </source>
</evidence>
<reference evidence="3 4" key="1">
    <citation type="submission" date="2020-03" db="EMBL/GenBank/DDBJ databases">
        <title>Cyclobacterium plantarum sp. nov., a marine bacterium isolated from a coastal-marine wetland.</title>
        <authorList>
            <person name="Sanchez-Porro C."/>
            <person name="Ventosa A."/>
            <person name="Amoozegar M."/>
        </authorList>
    </citation>
    <scope>NUCLEOTIDE SEQUENCE [LARGE SCALE GENOMIC DNA]</scope>
    <source>
        <strain evidence="3 4">GBPx2</strain>
    </source>
</reference>
<dbReference type="Proteomes" id="UP000649799">
    <property type="component" value="Unassembled WGS sequence"/>
</dbReference>
<keyword evidence="2" id="KW-0812">Transmembrane</keyword>
<feature type="region of interest" description="Disordered" evidence="1">
    <location>
        <begin position="186"/>
        <end position="220"/>
    </location>
</feature>
<keyword evidence="4" id="KW-1185">Reference proteome</keyword>
<accession>A0ABX0H796</accession>
<evidence type="ECO:0000313" key="3">
    <source>
        <dbReference type="EMBL" id="NHE56297.1"/>
    </source>
</evidence>
<protein>
    <submittedName>
        <fullName evidence="3">Uncharacterized protein</fullName>
    </submittedName>
</protein>
<name>A0ABX0H796_9BACT</name>
<evidence type="ECO:0000256" key="1">
    <source>
        <dbReference type="SAM" id="MobiDB-lite"/>
    </source>
</evidence>
<proteinExistence type="predicted"/>
<gene>
    <name evidence="3" type="ORF">G9Q97_05640</name>
</gene>
<comment type="caution">
    <text evidence="3">The sequence shown here is derived from an EMBL/GenBank/DDBJ whole genome shotgun (WGS) entry which is preliminary data.</text>
</comment>
<keyword evidence="2" id="KW-0472">Membrane</keyword>
<feature type="transmembrane region" description="Helical" evidence="2">
    <location>
        <begin position="47"/>
        <end position="68"/>
    </location>
</feature>
<evidence type="ECO:0000313" key="4">
    <source>
        <dbReference type="Proteomes" id="UP000649799"/>
    </source>
</evidence>
<dbReference type="RefSeq" id="WP_166143987.1">
    <property type="nucleotide sequence ID" value="NZ_JAANYN010000002.1"/>
</dbReference>
<organism evidence="3 4">
    <name type="scientific">Cyclobacterium plantarum</name>
    <dbReference type="NCBI Taxonomy" id="2716263"/>
    <lineage>
        <taxon>Bacteria</taxon>
        <taxon>Pseudomonadati</taxon>
        <taxon>Bacteroidota</taxon>
        <taxon>Cytophagia</taxon>
        <taxon>Cytophagales</taxon>
        <taxon>Cyclobacteriaceae</taxon>
        <taxon>Cyclobacterium</taxon>
    </lineage>
</organism>
<sequence length="220" mass="24295">MRYDSIDEILKKGLIESERINDRLASKGKSRVWEGIEKPKKSRAIQWGLISALAASVSLFLVVVLLMLKLATTQEELDILQAQIVKEMSPPALANEGLFYDDSPTDGVESDSLTAPIPAARKAPHDTPVQGLDLPKPEIEKVNISLAIPLPVIVSPLKDFQPKIALPYLDLRELIAETKAIDKQMLSEKKGKQPSKLKIRMGGGYPSHSQHQSPILHLKL</sequence>
<keyword evidence="2" id="KW-1133">Transmembrane helix</keyword>
<dbReference type="EMBL" id="JAANYN010000002">
    <property type="protein sequence ID" value="NHE56297.1"/>
    <property type="molecule type" value="Genomic_DNA"/>
</dbReference>